<dbReference type="EMBL" id="JARYZI010000012">
    <property type="protein sequence ID" value="MDH8679479.1"/>
    <property type="molecule type" value="Genomic_DNA"/>
</dbReference>
<evidence type="ECO:0000256" key="1">
    <source>
        <dbReference type="SAM" id="SignalP"/>
    </source>
</evidence>
<comment type="caution">
    <text evidence="3">The sequence shown here is derived from an EMBL/GenBank/DDBJ whole genome shotgun (WGS) entry which is preliminary data.</text>
</comment>
<keyword evidence="4" id="KW-1185">Reference proteome</keyword>
<dbReference type="RefSeq" id="WP_281095375.1">
    <property type="nucleotide sequence ID" value="NZ_JARYZI010000012.1"/>
</dbReference>
<evidence type="ECO:0000313" key="3">
    <source>
        <dbReference type="EMBL" id="MDH8679479.1"/>
    </source>
</evidence>
<gene>
    <name evidence="3" type="ORF">QE109_15075</name>
</gene>
<reference evidence="3 4" key="1">
    <citation type="submission" date="2023-04" db="EMBL/GenBank/DDBJ databases">
        <title>Fusibacter bizertensis strain WBS, isolated from littoral bottom sediments of the Arctic seas - biochemical and genomic analysis.</title>
        <authorList>
            <person name="Brioukhanov A.L."/>
        </authorList>
    </citation>
    <scope>NUCLEOTIDE SEQUENCE [LARGE SCALE GENOMIC DNA]</scope>
    <source>
        <strain evidence="3 4">WBS</strain>
    </source>
</reference>
<organism evidence="3 4">
    <name type="scientific">Fusibacter bizertensis</name>
    <dbReference type="NCBI Taxonomy" id="1488331"/>
    <lineage>
        <taxon>Bacteria</taxon>
        <taxon>Bacillati</taxon>
        <taxon>Bacillota</taxon>
        <taxon>Clostridia</taxon>
        <taxon>Eubacteriales</taxon>
        <taxon>Eubacteriales Family XII. Incertae Sedis</taxon>
        <taxon>Fusibacter</taxon>
    </lineage>
</organism>
<evidence type="ECO:0000259" key="2">
    <source>
        <dbReference type="Pfam" id="PF16472"/>
    </source>
</evidence>
<dbReference type="SUPFAM" id="SSF69304">
    <property type="entry name" value="Tricorn protease N-terminal domain"/>
    <property type="match status" value="1"/>
</dbReference>
<name>A0ABT6NGC6_9FIRM</name>
<feature type="domain" description="Prolow-density lipoprotein receptor-related protein 1-like beta-propeller" evidence="2">
    <location>
        <begin position="191"/>
        <end position="341"/>
    </location>
</feature>
<protein>
    <submittedName>
        <fullName evidence="3">DUF5050 domain-containing protein</fullName>
    </submittedName>
</protein>
<proteinExistence type="predicted"/>
<feature type="signal peptide" evidence="1">
    <location>
        <begin position="1"/>
        <end position="24"/>
    </location>
</feature>
<feature type="chain" id="PRO_5046941565" evidence="1">
    <location>
        <begin position="25"/>
        <end position="352"/>
    </location>
</feature>
<dbReference type="InterPro" id="IPR053369">
    <property type="entry name" value="SrfA-induced_signal"/>
</dbReference>
<dbReference type="Proteomes" id="UP001158045">
    <property type="component" value="Unassembled WGS sequence"/>
</dbReference>
<dbReference type="PANTHER" id="PTHR32256">
    <property type="match status" value="1"/>
</dbReference>
<dbReference type="Pfam" id="PF16472">
    <property type="entry name" value="DUF5050"/>
    <property type="match status" value="1"/>
</dbReference>
<dbReference type="InterPro" id="IPR032485">
    <property type="entry name" value="LRP1-like_beta_prop"/>
</dbReference>
<dbReference type="PANTHER" id="PTHR32256:SF17">
    <property type="entry name" value="EGF-LIKE DOMAIN-CONTAINING PROTEIN"/>
    <property type="match status" value="1"/>
</dbReference>
<sequence>MKCFGKVKLIMLMCMISLFLVACGQSSDDTATSLQESSVEEVDSDESITMSENLTEEQVTTQEKVSRVPNEVAASPGNIANSAFFGFQNDEMFYTANYDLGILNLETGELSKVKNGGGNHYVVMGDLVFQSNIMGLNRVNLSTGEILNLSNDFALNLNYDGQWLYYVNDKEDKLIYKIRPDGSERTQISDLDNVSIMILYKGKLYFSRYWNSHELYSMETDGSNLNMLDDQWIDFFIIENDMIYAMQEDDPGLYKYNLDGSGKAKLTDQYGSFMNVCQGYLFYPNDLDGNNMYKMNLSDYSTEKVLDFPVNYSFSHGDYLYFYNVQDYESKVYRMAYDSNTPEVMNMPSDIE</sequence>
<evidence type="ECO:0000313" key="4">
    <source>
        <dbReference type="Proteomes" id="UP001158045"/>
    </source>
</evidence>
<accession>A0ABT6NGC6</accession>
<dbReference type="PROSITE" id="PS51257">
    <property type="entry name" value="PROKAR_LIPOPROTEIN"/>
    <property type="match status" value="1"/>
</dbReference>
<keyword evidence="1" id="KW-0732">Signal</keyword>